<reference evidence="14 15" key="1">
    <citation type="submission" date="2022-09" db="EMBL/GenBank/DDBJ databases">
        <authorList>
            <person name="Kop L."/>
        </authorList>
    </citation>
    <scope>NUCLEOTIDE SEQUENCE [LARGE SCALE GENOMIC DNA]</scope>
    <source>
        <strain evidence="14 15">347</strain>
    </source>
</reference>
<proteinExistence type="inferred from homology"/>
<evidence type="ECO:0000256" key="5">
    <source>
        <dbReference type="ARBA" id="ARBA00022692"/>
    </source>
</evidence>
<evidence type="ECO:0000256" key="3">
    <source>
        <dbReference type="ARBA" id="ARBA00022452"/>
    </source>
</evidence>
<dbReference type="InterPro" id="IPR036942">
    <property type="entry name" value="Beta-barrel_TonB_sf"/>
</dbReference>
<keyword evidence="5 10" id="KW-0812">Transmembrane</keyword>
<keyword evidence="15" id="KW-1185">Reference proteome</keyword>
<dbReference type="CDD" id="cd01347">
    <property type="entry name" value="ligand_gated_channel"/>
    <property type="match status" value="1"/>
</dbReference>
<protein>
    <submittedName>
        <fullName evidence="14">TonB-dependent receptor</fullName>
    </submittedName>
</protein>
<evidence type="ECO:0000259" key="13">
    <source>
        <dbReference type="SMART" id="SM00965"/>
    </source>
</evidence>
<dbReference type="PANTHER" id="PTHR30069">
    <property type="entry name" value="TONB-DEPENDENT OUTER MEMBRANE RECEPTOR"/>
    <property type="match status" value="1"/>
</dbReference>
<dbReference type="Proteomes" id="UP001157733">
    <property type="component" value="Chromosome"/>
</dbReference>
<gene>
    <name evidence="14" type="ORF">NSPWAT_0251</name>
</gene>
<keyword evidence="4" id="KW-0410">Iron transport</keyword>
<dbReference type="Pfam" id="PF07660">
    <property type="entry name" value="STN"/>
    <property type="match status" value="1"/>
</dbReference>
<organism evidence="14 15">
    <name type="scientific">Nitrospina watsonii</name>
    <dbReference type="NCBI Taxonomy" id="1323948"/>
    <lineage>
        <taxon>Bacteria</taxon>
        <taxon>Pseudomonadati</taxon>
        <taxon>Nitrospinota/Tectimicrobiota group</taxon>
        <taxon>Nitrospinota</taxon>
        <taxon>Nitrospinia</taxon>
        <taxon>Nitrospinales</taxon>
        <taxon>Nitrospinaceae</taxon>
        <taxon>Nitrospina</taxon>
    </lineage>
</organism>
<evidence type="ECO:0000256" key="9">
    <source>
        <dbReference type="ARBA" id="ARBA00023237"/>
    </source>
</evidence>
<dbReference type="Pfam" id="PF00593">
    <property type="entry name" value="TonB_dep_Rec_b-barrel"/>
    <property type="match status" value="1"/>
</dbReference>
<keyword evidence="4" id="KW-0406">Ion transport</keyword>
<name>A0ABM9HAF2_9BACT</name>
<dbReference type="Pfam" id="PF07715">
    <property type="entry name" value="Plug"/>
    <property type="match status" value="1"/>
</dbReference>
<evidence type="ECO:0000256" key="10">
    <source>
        <dbReference type="PROSITE-ProRule" id="PRU01360"/>
    </source>
</evidence>
<accession>A0ABM9HAF2</accession>
<comment type="similarity">
    <text evidence="10 11">Belongs to the TonB-dependent receptor family.</text>
</comment>
<evidence type="ECO:0000256" key="7">
    <source>
        <dbReference type="ARBA" id="ARBA00023077"/>
    </source>
</evidence>
<evidence type="ECO:0000256" key="12">
    <source>
        <dbReference type="SAM" id="SignalP"/>
    </source>
</evidence>
<dbReference type="InterPro" id="IPR011662">
    <property type="entry name" value="Secretin/TonB_short_N"/>
</dbReference>
<evidence type="ECO:0000256" key="4">
    <source>
        <dbReference type="ARBA" id="ARBA00022496"/>
    </source>
</evidence>
<keyword evidence="7 11" id="KW-0798">TonB box</keyword>
<dbReference type="Gene3D" id="2.40.170.20">
    <property type="entry name" value="TonB-dependent receptor, beta-barrel domain"/>
    <property type="match status" value="1"/>
</dbReference>
<dbReference type="SUPFAM" id="SSF56935">
    <property type="entry name" value="Porins"/>
    <property type="match status" value="1"/>
</dbReference>
<keyword evidence="14" id="KW-0675">Receptor</keyword>
<feature type="signal peptide" evidence="12">
    <location>
        <begin position="1"/>
        <end position="44"/>
    </location>
</feature>
<dbReference type="PROSITE" id="PS52016">
    <property type="entry name" value="TONB_DEPENDENT_REC_3"/>
    <property type="match status" value="1"/>
</dbReference>
<keyword evidence="12" id="KW-0732">Signal</keyword>
<dbReference type="RefSeq" id="WP_282010075.1">
    <property type="nucleotide sequence ID" value="NZ_OX336137.1"/>
</dbReference>
<evidence type="ECO:0000256" key="8">
    <source>
        <dbReference type="ARBA" id="ARBA00023136"/>
    </source>
</evidence>
<dbReference type="InterPro" id="IPR000531">
    <property type="entry name" value="Beta-barrel_TonB"/>
</dbReference>
<evidence type="ECO:0000313" key="15">
    <source>
        <dbReference type="Proteomes" id="UP001157733"/>
    </source>
</evidence>
<comment type="subcellular location">
    <subcellularLocation>
        <location evidence="1 10">Cell outer membrane</location>
        <topology evidence="1 10">Multi-pass membrane protein</topology>
    </subcellularLocation>
</comment>
<feature type="chain" id="PRO_5045515297" evidence="12">
    <location>
        <begin position="45"/>
        <end position="823"/>
    </location>
</feature>
<dbReference type="PANTHER" id="PTHR30069:SF42">
    <property type="entry name" value="FERRIC AEROBACTIN RECEPTOR"/>
    <property type="match status" value="1"/>
</dbReference>
<evidence type="ECO:0000256" key="11">
    <source>
        <dbReference type="RuleBase" id="RU003357"/>
    </source>
</evidence>
<feature type="domain" description="Secretin/TonB short N-terminal" evidence="13">
    <location>
        <begin position="92"/>
        <end position="143"/>
    </location>
</feature>
<keyword evidence="8 10" id="KW-0472">Membrane</keyword>
<dbReference type="EMBL" id="OX336137">
    <property type="protein sequence ID" value="CAI2717110.1"/>
    <property type="molecule type" value="Genomic_DNA"/>
</dbReference>
<dbReference type="InterPro" id="IPR039426">
    <property type="entry name" value="TonB-dep_rcpt-like"/>
</dbReference>
<dbReference type="InterPro" id="IPR012910">
    <property type="entry name" value="Plug_dom"/>
</dbReference>
<keyword evidence="9 10" id="KW-0998">Cell outer membrane</keyword>
<keyword evidence="3 10" id="KW-1134">Transmembrane beta strand</keyword>
<dbReference type="Gene3D" id="2.170.130.10">
    <property type="entry name" value="TonB-dependent receptor, plug domain"/>
    <property type="match status" value="1"/>
</dbReference>
<keyword evidence="6" id="KW-0408">Iron</keyword>
<dbReference type="Gene3D" id="3.55.50.30">
    <property type="match status" value="1"/>
</dbReference>
<evidence type="ECO:0000256" key="6">
    <source>
        <dbReference type="ARBA" id="ARBA00023004"/>
    </source>
</evidence>
<keyword evidence="2 10" id="KW-0813">Transport</keyword>
<evidence type="ECO:0000256" key="2">
    <source>
        <dbReference type="ARBA" id="ARBA00022448"/>
    </source>
</evidence>
<dbReference type="SMART" id="SM00965">
    <property type="entry name" value="STN"/>
    <property type="match status" value="1"/>
</dbReference>
<sequence length="823" mass="89966">MQFRTPPHPRRILFPGRTQFKSKAILLTMALAGGWMLAANPVHAGDTHPAGASQNILSALNETSANQSKTQFDIDPQPLGSALSQFFEQSGVQIAYTSGDVESVRTSGVAGDHTPEEALKRLLKGSDLHFEFTGRNTVTVIKKAEGPDSESTGPSKKLVVAQSGDDKKNVLKEVVVSSTRTETPVSELTQSVSVVEKETIQEQIEIDRNLSSILGKTIPGMSPSSKALSTFGQTLRGRKFLVLIDGVPQTAPLRGASRDLNTINAEAIERIEVVRGGTPAYGFGATGGLVNIITRKPEDGPFNARSRFGLRFSSTHPSDSFAWETNHQVSGRRDKVDYLINGKFIANSGLFDADGDRIPPDPLGVQGGLADTDDANLLGKVGYDFNGGRQRAEFMVNYFRFLQDTDFTFGTGDPSNDVKTPAIRGNRNAKDPGTENLTMQLSFRDKDLFGSALNAQLYYNDLTARFAKFPGFAQTEIVSEKIGARTTFDTPFEVRNIPMTAIWGVDFLRDETIQNGIDGPTIVPLMKQNALAGFLELQIPIQEWAMLRGGFRHESIWLDVNDVVNRKAIFVRGGNLTFNETLANVGAVVFVQEGVEVFANFAQGFSLADIGRAIRDGTSTSAEALQSEVQTVDNYELGVRGNFGWIKGSITGFYSESDNGTTFTNSLEIRKQPERIYGVEAAVDVRPNDIWTLGSSFTWVVGEVDLDDDGSFEEDLPSNRIPPIKVTAYADYNMFDWWKHRLQMVHSGNRDPNSTQFGGATVRDYTVLDFYSSARVGPGKLTLGIENLLNTDYVPLVNQAGASTVSFTEAQGQTVSLAYSLDW</sequence>
<evidence type="ECO:0000313" key="14">
    <source>
        <dbReference type="EMBL" id="CAI2717110.1"/>
    </source>
</evidence>
<evidence type="ECO:0000256" key="1">
    <source>
        <dbReference type="ARBA" id="ARBA00004571"/>
    </source>
</evidence>
<dbReference type="InterPro" id="IPR037066">
    <property type="entry name" value="Plug_dom_sf"/>
</dbReference>